<reference evidence="1 2" key="1">
    <citation type="journal article" date="2018" name="PLoS Genet.">
        <title>Population sequencing reveals clonal diversity and ancestral inbreeding in the grapevine cultivar Chardonnay.</title>
        <authorList>
            <person name="Roach M.J."/>
            <person name="Johnson D.L."/>
            <person name="Bohlmann J."/>
            <person name="van Vuuren H.J."/>
            <person name="Jones S.J."/>
            <person name="Pretorius I.S."/>
            <person name="Schmidt S.A."/>
            <person name="Borneman A.R."/>
        </authorList>
    </citation>
    <scope>NUCLEOTIDE SEQUENCE [LARGE SCALE GENOMIC DNA]</scope>
    <source>
        <strain evidence="2">cv. Chardonnay</strain>
        <tissue evidence="1">Leaf</tissue>
    </source>
</reference>
<dbReference type="PANTHER" id="PTHR36030:SF1">
    <property type="entry name" value="CALMODULIN-BINDING DOMAIN-CONTAINING PROTEIN"/>
    <property type="match status" value="1"/>
</dbReference>
<dbReference type="Proteomes" id="UP000288805">
    <property type="component" value="Unassembled WGS sequence"/>
</dbReference>
<dbReference type="EMBL" id="QGNW01000049">
    <property type="protein sequence ID" value="RVX06973.1"/>
    <property type="molecule type" value="Genomic_DNA"/>
</dbReference>
<sequence>MESNRKRRGFMKGKLAMPFYRVAKPSSTVQYSSKVKPSQTSPLAPSVGFVVDQEYVIPQPKQKVAFIIPAENGRDSLFGTYGAGGDEGVDAKAANYISVVQERFKLDRVNSKKS</sequence>
<evidence type="ECO:0000313" key="2">
    <source>
        <dbReference type="Proteomes" id="UP000288805"/>
    </source>
</evidence>
<gene>
    <name evidence="1" type="ORF">CK203_015122</name>
</gene>
<name>A0A438JDE6_VITVI</name>
<dbReference type="OMA" id="NVHYTSS"/>
<comment type="caution">
    <text evidence="1">The sequence shown here is derived from an EMBL/GenBank/DDBJ whole genome shotgun (WGS) entry which is preliminary data.</text>
</comment>
<dbReference type="AlphaFoldDB" id="A0A438JDE6"/>
<organism evidence="1 2">
    <name type="scientific">Vitis vinifera</name>
    <name type="common">Grape</name>
    <dbReference type="NCBI Taxonomy" id="29760"/>
    <lineage>
        <taxon>Eukaryota</taxon>
        <taxon>Viridiplantae</taxon>
        <taxon>Streptophyta</taxon>
        <taxon>Embryophyta</taxon>
        <taxon>Tracheophyta</taxon>
        <taxon>Spermatophyta</taxon>
        <taxon>Magnoliopsida</taxon>
        <taxon>eudicotyledons</taxon>
        <taxon>Gunneridae</taxon>
        <taxon>Pentapetalae</taxon>
        <taxon>rosids</taxon>
        <taxon>Vitales</taxon>
        <taxon>Vitaceae</taxon>
        <taxon>Viteae</taxon>
        <taxon>Vitis</taxon>
    </lineage>
</organism>
<evidence type="ECO:0000313" key="1">
    <source>
        <dbReference type="EMBL" id="RVX06973.1"/>
    </source>
</evidence>
<proteinExistence type="predicted"/>
<protein>
    <submittedName>
        <fullName evidence="1">Uncharacterized protein</fullName>
    </submittedName>
</protein>
<dbReference type="OrthoDB" id="911847at2759"/>
<dbReference type="KEGG" id="vvi:100263446"/>
<dbReference type="PANTHER" id="PTHR36030">
    <property type="entry name" value="CALMODULIN-BINDING DOMAIN-CONTAINING PROTEIN"/>
    <property type="match status" value="1"/>
</dbReference>
<accession>A0A438JDE6</accession>